<sequence>MPSRFLRATGSMLSRWLHHRRGLGLSLSLHPRLSCLFLLLPTSAPSQAKTSPILVELESLAQFD</sequence>
<evidence type="ECO:0000313" key="1">
    <source>
        <dbReference type="EMBL" id="KAK4799260.1"/>
    </source>
</evidence>
<accession>A0AAN7M4P1</accession>
<protein>
    <submittedName>
        <fullName evidence="1">Uncharacterized protein</fullName>
    </submittedName>
</protein>
<keyword evidence="2" id="KW-1185">Reference proteome</keyword>
<reference evidence="1 2" key="1">
    <citation type="journal article" date="2023" name="Hortic Res">
        <title>Pangenome of water caltrop reveals structural variations and asymmetric subgenome divergence after allopolyploidization.</title>
        <authorList>
            <person name="Zhang X."/>
            <person name="Chen Y."/>
            <person name="Wang L."/>
            <person name="Yuan Y."/>
            <person name="Fang M."/>
            <person name="Shi L."/>
            <person name="Lu R."/>
            <person name="Comes H.P."/>
            <person name="Ma Y."/>
            <person name="Chen Y."/>
            <person name="Huang G."/>
            <person name="Zhou Y."/>
            <person name="Zheng Z."/>
            <person name="Qiu Y."/>
        </authorList>
    </citation>
    <scope>NUCLEOTIDE SEQUENCE [LARGE SCALE GENOMIC DNA]</scope>
    <source>
        <strain evidence="1">F231</strain>
    </source>
</reference>
<dbReference type="EMBL" id="JAXQNO010000004">
    <property type="protein sequence ID" value="KAK4799260.1"/>
    <property type="molecule type" value="Genomic_DNA"/>
</dbReference>
<gene>
    <name evidence="1" type="ORF">SAY86_024625</name>
</gene>
<evidence type="ECO:0000313" key="2">
    <source>
        <dbReference type="Proteomes" id="UP001346149"/>
    </source>
</evidence>
<comment type="caution">
    <text evidence="1">The sequence shown here is derived from an EMBL/GenBank/DDBJ whole genome shotgun (WGS) entry which is preliminary data.</text>
</comment>
<organism evidence="1 2">
    <name type="scientific">Trapa natans</name>
    <name type="common">Water chestnut</name>
    <dbReference type="NCBI Taxonomy" id="22666"/>
    <lineage>
        <taxon>Eukaryota</taxon>
        <taxon>Viridiplantae</taxon>
        <taxon>Streptophyta</taxon>
        <taxon>Embryophyta</taxon>
        <taxon>Tracheophyta</taxon>
        <taxon>Spermatophyta</taxon>
        <taxon>Magnoliopsida</taxon>
        <taxon>eudicotyledons</taxon>
        <taxon>Gunneridae</taxon>
        <taxon>Pentapetalae</taxon>
        <taxon>rosids</taxon>
        <taxon>malvids</taxon>
        <taxon>Myrtales</taxon>
        <taxon>Lythraceae</taxon>
        <taxon>Trapa</taxon>
    </lineage>
</organism>
<name>A0AAN7M4P1_TRANT</name>
<dbReference type="AlphaFoldDB" id="A0AAN7M4P1"/>
<proteinExistence type="predicted"/>
<dbReference type="Proteomes" id="UP001346149">
    <property type="component" value="Unassembled WGS sequence"/>
</dbReference>